<accession>A0ACC0WT65</accession>
<name>A0ACC0WT65_9STRA</name>
<evidence type="ECO:0000313" key="2">
    <source>
        <dbReference type="Proteomes" id="UP001163321"/>
    </source>
</evidence>
<comment type="caution">
    <text evidence="1">The sequence shown here is derived from an EMBL/GenBank/DDBJ whole genome shotgun (WGS) entry which is preliminary data.</text>
</comment>
<protein>
    <submittedName>
        <fullName evidence="1">Uncharacterized protein</fullName>
    </submittedName>
</protein>
<sequence>MRSVATAGSIDDISVSTWVNDKMERMSPIWLHVDRGLQFVKPTRSPDNIPSYRSIGIVPEPDRSFRQHVALRFQLRSLSDFFGSCNVWPCSNVFVEAFVDYGLLVRDVEAALPGAYTSGRACLSLACPTRSYDDAYNIALWSEDVDEKIHVTKYPQDIS</sequence>
<organism evidence="1 2">
    <name type="scientific">Peronosclerospora sorghi</name>
    <dbReference type="NCBI Taxonomy" id="230839"/>
    <lineage>
        <taxon>Eukaryota</taxon>
        <taxon>Sar</taxon>
        <taxon>Stramenopiles</taxon>
        <taxon>Oomycota</taxon>
        <taxon>Peronosporomycetes</taxon>
        <taxon>Peronosporales</taxon>
        <taxon>Peronosporaceae</taxon>
        <taxon>Peronosclerospora</taxon>
    </lineage>
</organism>
<proteinExistence type="predicted"/>
<dbReference type="EMBL" id="CM047580">
    <property type="protein sequence ID" value="KAI9921952.1"/>
    <property type="molecule type" value="Genomic_DNA"/>
</dbReference>
<reference evidence="1 2" key="1">
    <citation type="journal article" date="2022" name="bioRxiv">
        <title>The genome of the oomycete Peronosclerospora sorghi, a cosmopolitan pathogen of maize and sorghum, is inflated with dispersed pseudogenes.</title>
        <authorList>
            <person name="Fletcher K."/>
            <person name="Martin F."/>
            <person name="Isakeit T."/>
            <person name="Cavanaugh K."/>
            <person name="Magill C."/>
            <person name="Michelmore R."/>
        </authorList>
    </citation>
    <scope>NUCLEOTIDE SEQUENCE [LARGE SCALE GENOMIC DNA]</scope>
    <source>
        <strain evidence="1">P6</strain>
    </source>
</reference>
<gene>
    <name evidence="1" type="ORF">PsorP6_001347</name>
</gene>
<dbReference type="Proteomes" id="UP001163321">
    <property type="component" value="Chromosome 1"/>
</dbReference>
<keyword evidence="2" id="KW-1185">Reference proteome</keyword>
<evidence type="ECO:0000313" key="1">
    <source>
        <dbReference type="EMBL" id="KAI9921952.1"/>
    </source>
</evidence>